<dbReference type="Proteomes" id="UP000243540">
    <property type="component" value="Unassembled WGS sequence"/>
</dbReference>
<dbReference type="STRING" id="1160091.B9T39_05585"/>
<comment type="caution">
    <text evidence="1">The sequence shown here is derived from an EMBL/GenBank/DDBJ whole genome shotgun (WGS) entry which is preliminary data.</text>
</comment>
<dbReference type="EMBL" id="NEKC01000010">
    <property type="protein sequence ID" value="OTA28938.1"/>
    <property type="molecule type" value="Genomic_DNA"/>
</dbReference>
<accession>A0A1Y2SXP9</accession>
<dbReference type="AlphaFoldDB" id="A0A1Y2SXP9"/>
<evidence type="ECO:0000313" key="1">
    <source>
        <dbReference type="EMBL" id="OTA28938.1"/>
    </source>
</evidence>
<organism evidence="1 2">
    <name type="scientific">Alloscardovia macacae</name>
    <dbReference type="NCBI Taxonomy" id="1160091"/>
    <lineage>
        <taxon>Bacteria</taxon>
        <taxon>Bacillati</taxon>
        <taxon>Actinomycetota</taxon>
        <taxon>Actinomycetes</taxon>
        <taxon>Bifidobacteriales</taxon>
        <taxon>Bifidobacteriaceae</taxon>
        <taxon>Alloscardovia</taxon>
    </lineage>
</organism>
<proteinExistence type="predicted"/>
<protein>
    <submittedName>
        <fullName evidence="1">Uncharacterized protein</fullName>
    </submittedName>
</protein>
<sequence>MMKRTGKKGRSMLRAVCALVLSVAFMLGSGALVMVGGGLNSAFAAEGDAGAGSVTFVGQWVNESGSKTDTTRSFASLDDKLGAPEANLGLFRGIGKTFLGWSDKEPDSETGWIQSGARLFRHRILCVRHSRMGFLQTRSCTESTLV</sequence>
<name>A0A1Y2SXP9_9BIFI</name>
<dbReference type="OrthoDB" id="1750954at2"/>
<gene>
    <name evidence="1" type="ORF">B9T39_05585</name>
</gene>
<evidence type="ECO:0000313" key="2">
    <source>
        <dbReference type="Proteomes" id="UP000243540"/>
    </source>
</evidence>
<reference evidence="1 2" key="1">
    <citation type="submission" date="2017-04" db="EMBL/GenBank/DDBJ databases">
        <title>Draft genome sequences of Alloscardovia macacae UMA81211 and UMA81212 isolated from the feces of a rhesus macaque (Macaca mulatta).</title>
        <authorList>
            <person name="Albert K."/>
            <person name="Sela D.A."/>
        </authorList>
    </citation>
    <scope>NUCLEOTIDE SEQUENCE [LARGE SCALE GENOMIC DNA]</scope>
    <source>
        <strain evidence="1 2">UMA81212</strain>
    </source>
</reference>